<dbReference type="GO" id="GO:0005524">
    <property type="term" value="F:ATP binding"/>
    <property type="evidence" value="ECO:0007669"/>
    <property type="project" value="InterPro"/>
</dbReference>
<protein>
    <submittedName>
        <fullName evidence="3">Receptor interacting serine/threonine kinase 1</fullName>
    </submittedName>
</protein>
<dbReference type="FunCoup" id="H3ANN8">
    <property type="interactions" value="1025"/>
</dbReference>
<dbReference type="PROSITE" id="PS50017">
    <property type="entry name" value="DEATH_DOMAIN"/>
    <property type="match status" value="1"/>
</dbReference>
<evidence type="ECO:0000259" key="1">
    <source>
        <dbReference type="PROSITE" id="PS50011"/>
    </source>
</evidence>
<keyword evidence="4" id="KW-1185">Reference proteome</keyword>
<dbReference type="EMBL" id="AFYH01151031">
    <property type="status" value="NOT_ANNOTATED_CDS"/>
    <property type="molecule type" value="Genomic_DNA"/>
</dbReference>
<dbReference type="InterPro" id="IPR001245">
    <property type="entry name" value="Ser-Thr/Tyr_kinase_cat_dom"/>
</dbReference>
<name>H3ANN8_LATCH</name>
<dbReference type="STRING" id="7897.ENSLACP00000011259"/>
<feature type="domain" description="Protein kinase" evidence="1">
    <location>
        <begin position="18"/>
        <end position="295"/>
    </location>
</feature>
<dbReference type="InterPro" id="IPR051681">
    <property type="entry name" value="Ser/Thr_Kinases-Pseudokinases"/>
</dbReference>
<dbReference type="Proteomes" id="UP000008672">
    <property type="component" value="Unassembled WGS sequence"/>
</dbReference>
<dbReference type="EMBL" id="AFYH01151029">
    <property type="status" value="NOT_ANNOTATED_CDS"/>
    <property type="molecule type" value="Genomic_DNA"/>
</dbReference>
<dbReference type="GO" id="GO:0043123">
    <property type="term" value="P:positive regulation of canonical NF-kappaB signal transduction"/>
    <property type="evidence" value="ECO:0007669"/>
    <property type="project" value="UniProtKB-ARBA"/>
</dbReference>
<dbReference type="Gene3D" id="1.10.533.10">
    <property type="entry name" value="Death Domain, Fas"/>
    <property type="match status" value="1"/>
</dbReference>
<dbReference type="PANTHER" id="PTHR44329">
    <property type="entry name" value="SERINE/THREONINE-PROTEIN KINASE TNNI3K-RELATED"/>
    <property type="match status" value="1"/>
</dbReference>
<dbReference type="SUPFAM" id="SSF47986">
    <property type="entry name" value="DEATH domain"/>
    <property type="match status" value="1"/>
</dbReference>
<dbReference type="EMBL" id="AFYH01151025">
    <property type="status" value="NOT_ANNOTATED_CDS"/>
    <property type="molecule type" value="Genomic_DNA"/>
</dbReference>
<dbReference type="OMA" id="NVYTGPK"/>
<dbReference type="EMBL" id="AFYH01151027">
    <property type="status" value="NOT_ANNOTATED_CDS"/>
    <property type="molecule type" value="Genomic_DNA"/>
</dbReference>
<dbReference type="InterPro" id="IPR011029">
    <property type="entry name" value="DEATH-like_dom_sf"/>
</dbReference>
<dbReference type="FunFam" id="1.10.510.10:FF:000472">
    <property type="entry name" value="Receptor interacting serine/threonine kinase 1"/>
    <property type="match status" value="1"/>
</dbReference>
<dbReference type="PANTHER" id="PTHR44329:SF6">
    <property type="entry name" value="RECEPTOR-INTERACTING SERINE_THREONINE-PROTEIN KINASE 1"/>
    <property type="match status" value="1"/>
</dbReference>
<dbReference type="GeneTree" id="ENSGT00940000159347"/>
<dbReference type="PROSITE" id="PS50011">
    <property type="entry name" value="PROTEIN_KINASE_DOM"/>
    <property type="match status" value="1"/>
</dbReference>
<dbReference type="EMBL" id="AFYH01151026">
    <property type="status" value="NOT_ANNOTATED_CDS"/>
    <property type="molecule type" value="Genomic_DNA"/>
</dbReference>
<accession>H3ANN8</accession>
<dbReference type="Pfam" id="PF00069">
    <property type="entry name" value="Pkinase"/>
    <property type="match status" value="1"/>
</dbReference>
<dbReference type="GO" id="GO:0031349">
    <property type="term" value="P:positive regulation of defense response"/>
    <property type="evidence" value="ECO:0007669"/>
    <property type="project" value="UniProtKB-ARBA"/>
</dbReference>
<dbReference type="Gene3D" id="1.10.510.10">
    <property type="entry name" value="Transferase(Phosphotransferase) domain 1"/>
    <property type="match status" value="1"/>
</dbReference>
<feature type="domain" description="Death" evidence="2">
    <location>
        <begin position="576"/>
        <end position="646"/>
    </location>
</feature>
<dbReference type="PROSITE" id="PS00108">
    <property type="entry name" value="PROTEIN_KINASE_ST"/>
    <property type="match status" value="1"/>
</dbReference>
<dbReference type="InterPro" id="IPR008271">
    <property type="entry name" value="Ser/Thr_kinase_AS"/>
</dbReference>
<dbReference type="GO" id="GO:0004706">
    <property type="term" value="F:JUN kinase kinase kinase activity"/>
    <property type="evidence" value="ECO:0007669"/>
    <property type="project" value="TreeGrafter"/>
</dbReference>
<dbReference type="EMBL" id="AFYH01151024">
    <property type="status" value="NOT_ANNOTATED_CDS"/>
    <property type="molecule type" value="Genomic_DNA"/>
</dbReference>
<evidence type="ECO:0000259" key="2">
    <source>
        <dbReference type="PROSITE" id="PS50017"/>
    </source>
</evidence>
<dbReference type="SUPFAM" id="SSF56112">
    <property type="entry name" value="Protein kinase-like (PK-like)"/>
    <property type="match status" value="1"/>
</dbReference>
<proteinExistence type="predicted"/>
<dbReference type="Pfam" id="PF12721">
    <property type="entry name" value="RHIM"/>
    <property type="match status" value="1"/>
</dbReference>
<dbReference type="InterPro" id="IPR011009">
    <property type="entry name" value="Kinase-like_dom_sf"/>
</dbReference>
<dbReference type="EMBL" id="AFYH01151028">
    <property type="status" value="NOT_ANNOTATED_CDS"/>
    <property type="molecule type" value="Genomic_DNA"/>
</dbReference>
<dbReference type="AlphaFoldDB" id="H3ANN8"/>
<dbReference type="Ensembl" id="ENSLACT00000011343.1">
    <property type="protein sequence ID" value="ENSLACP00000011259.1"/>
    <property type="gene ID" value="ENSLACG00000009905.1"/>
</dbReference>
<dbReference type="PRINTS" id="PR00109">
    <property type="entry name" value="TYRKINASE"/>
</dbReference>
<dbReference type="HOGENOM" id="CLU_017229_0_0_1"/>
<reference evidence="3" key="3">
    <citation type="submission" date="2025-09" db="UniProtKB">
        <authorList>
            <consortium name="Ensembl"/>
        </authorList>
    </citation>
    <scope>IDENTIFICATION</scope>
</reference>
<dbReference type="EMBL" id="AFYH01151030">
    <property type="status" value="NOT_ANNOTATED_CDS"/>
    <property type="molecule type" value="Genomic_DNA"/>
</dbReference>
<dbReference type="InParanoid" id="H3ANN8"/>
<dbReference type="InterPro" id="IPR025735">
    <property type="entry name" value="RHIM"/>
</dbReference>
<dbReference type="EMBL" id="AFYH01151023">
    <property type="status" value="NOT_ANNOTATED_CDS"/>
    <property type="molecule type" value="Genomic_DNA"/>
</dbReference>
<gene>
    <name evidence="3" type="primary">RIPK1</name>
</gene>
<dbReference type="SMART" id="SM00005">
    <property type="entry name" value="DEATH"/>
    <property type="match status" value="1"/>
</dbReference>
<dbReference type="InterPro" id="IPR000719">
    <property type="entry name" value="Prot_kinase_dom"/>
</dbReference>
<dbReference type="InterPro" id="IPR000488">
    <property type="entry name" value="Death_dom"/>
</dbReference>
<dbReference type="GO" id="GO:0071345">
    <property type="term" value="P:cellular response to cytokine stimulus"/>
    <property type="evidence" value="ECO:0007669"/>
    <property type="project" value="UniProtKB-ARBA"/>
</dbReference>
<reference evidence="4" key="1">
    <citation type="submission" date="2011-08" db="EMBL/GenBank/DDBJ databases">
        <title>The draft genome of Latimeria chalumnae.</title>
        <authorList>
            <person name="Di Palma F."/>
            <person name="Alfoldi J."/>
            <person name="Johnson J."/>
            <person name="Berlin A."/>
            <person name="Gnerre S."/>
            <person name="Jaffe D."/>
            <person name="MacCallum I."/>
            <person name="Young S."/>
            <person name="Walker B.J."/>
            <person name="Lander E."/>
            <person name="Lindblad-Toh K."/>
        </authorList>
    </citation>
    <scope>NUCLEOTIDE SEQUENCE [LARGE SCALE GENOMIC DNA]</scope>
    <source>
        <strain evidence="4">Wild caught</strain>
    </source>
</reference>
<evidence type="ECO:0000313" key="3">
    <source>
        <dbReference type="Ensembl" id="ENSLACP00000011259.1"/>
    </source>
</evidence>
<evidence type="ECO:0000313" key="4">
    <source>
        <dbReference type="Proteomes" id="UP000008672"/>
    </source>
</evidence>
<dbReference type="eggNOG" id="KOG0192">
    <property type="taxonomic scope" value="Eukaryota"/>
</dbReference>
<sequence>RSVSMSLDKIIHMSSSELLDKEPLDAGGFGMVSLCCHRSYGLVVLKTVYTGPQRTEYNSTLLEEGKMMCKLSHDRVIKLLGIILEEGNYSLVMEFMGKGNLWKVLQSVPVLLSVKGRIILEIIEGMTYLNKQGVVHKDLKPENFLVNDDFHIKIADLGVATFKTWSKLTKEENNRLRKVNKASVSKTHNNAGTLSYIAPEHLKSVNTKPSEKSDVYSFGIVIWVILTRKEPYENAMNENQVYHCVLEGNRPDMAEVPSDSPEEISNLMQQCWDTDCAKRPTFFNTECDCKFRPFYTQRLQEHVNADVEIMKREYPAPKEFVKRLQSLQFDCVPIESMPTDDPNSLHSSQGATVRTVDEALFSPCTRGNPVESEFTVDATEGGPSLEEKLQEESNYHLYGNRMDRPESKVMEKFIEEKNRRVSHDPFKQQIRLSNSNTNLVLVPTWSLYFFPPSYFVVEHGVYNTPPPNQMHFPLGLVQKRKLEKNRNKSWFCLSPSPRLLVSNTGPTFNFTSPSRDGREAEAMTQLYIGEANGIQIGNNNVMSIGSQRYNALVPSPQRTVANEFKNLEVLDLYPIENEHLDLLQDNIAKQWKWLARKLGLTQGDIDEIDHDYDRDGLREKMYQMLQKWKMREGLKGATVGKLARVLLPQNPDLVHQLQRKYHSQDLK</sequence>
<dbReference type="Bgee" id="ENSLACG00000009905">
    <property type="expression patterns" value="Expressed in chordate pharynx and 6 other cell types or tissues"/>
</dbReference>
<dbReference type="GO" id="GO:0009893">
    <property type="term" value="P:positive regulation of metabolic process"/>
    <property type="evidence" value="ECO:0007669"/>
    <property type="project" value="UniProtKB-ARBA"/>
</dbReference>
<organism evidence="3 4">
    <name type="scientific">Latimeria chalumnae</name>
    <name type="common">Coelacanth</name>
    <dbReference type="NCBI Taxonomy" id="7897"/>
    <lineage>
        <taxon>Eukaryota</taxon>
        <taxon>Metazoa</taxon>
        <taxon>Chordata</taxon>
        <taxon>Craniata</taxon>
        <taxon>Vertebrata</taxon>
        <taxon>Euteleostomi</taxon>
        <taxon>Coelacanthiformes</taxon>
        <taxon>Coelacanthidae</taxon>
        <taxon>Latimeria</taxon>
    </lineage>
</organism>
<reference evidence="3" key="2">
    <citation type="submission" date="2025-08" db="UniProtKB">
        <authorList>
            <consortium name="Ensembl"/>
        </authorList>
    </citation>
    <scope>IDENTIFICATION</scope>
</reference>
<dbReference type="SMART" id="SM00220">
    <property type="entry name" value="S_TKc"/>
    <property type="match status" value="1"/>
</dbReference>
<dbReference type="Pfam" id="PF00531">
    <property type="entry name" value="Death"/>
    <property type="match status" value="1"/>
</dbReference>